<evidence type="ECO:0000259" key="1">
    <source>
        <dbReference type="Pfam" id="PF00903"/>
    </source>
</evidence>
<name>A0A7W7CEJ7_9PSEU</name>
<dbReference type="RefSeq" id="WP_246492623.1">
    <property type="nucleotide sequence ID" value="NZ_BAAAUI010000001.1"/>
</dbReference>
<keyword evidence="3" id="KW-1185">Reference proteome</keyword>
<reference evidence="2 3" key="1">
    <citation type="submission" date="2020-08" db="EMBL/GenBank/DDBJ databases">
        <title>Sequencing the genomes of 1000 actinobacteria strains.</title>
        <authorList>
            <person name="Klenk H.-P."/>
        </authorList>
    </citation>
    <scope>NUCLEOTIDE SEQUENCE [LARGE SCALE GENOMIC DNA]</scope>
    <source>
        <strain evidence="2 3">DSM 44230</strain>
    </source>
</reference>
<dbReference type="InterPro" id="IPR029068">
    <property type="entry name" value="Glyas_Bleomycin-R_OHBP_Dase"/>
</dbReference>
<dbReference type="EMBL" id="JACHMH010000001">
    <property type="protein sequence ID" value="MBB4679735.1"/>
    <property type="molecule type" value="Genomic_DNA"/>
</dbReference>
<protein>
    <submittedName>
        <fullName evidence="2">PhnB protein</fullName>
    </submittedName>
</protein>
<evidence type="ECO:0000313" key="3">
    <source>
        <dbReference type="Proteomes" id="UP000533598"/>
    </source>
</evidence>
<dbReference type="Gene3D" id="3.30.720.120">
    <property type="match status" value="1"/>
</dbReference>
<organism evidence="2 3">
    <name type="scientific">Crossiella cryophila</name>
    <dbReference type="NCBI Taxonomy" id="43355"/>
    <lineage>
        <taxon>Bacteria</taxon>
        <taxon>Bacillati</taxon>
        <taxon>Actinomycetota</taxon>
        <taxon>Actinomycetes</taxon>
        <taxon>Pseudonocardiales</taxon>
        <taxon>Pseudonocardiaceae</taxon>
        <taxon>Crossiella</taxon>
    </lineage>
</organism>
<dbReference type="InterPro" id="IPR004360">
    <property type="entry name" value="Glyas_Fos-R_dOase_dom"/>
</dbReference>
<evidence type="ECO:0000313" key="2">
    <source>
        <dbReference type="EMBL" id="MBB4679735.1"/>
    </source>
</evidence>
<gene>
    <name evidence="2" type="ORF">HNR67_005853</name>
</gene>
<dbReference type="PANTHER" id="PTHR34109:SF1">
    <property type="entry name" value="VOC DOMAIN-CONTAINING PROTEIN"/>
    <property type="match status" value="1"/>
</dbReference>
<proteinExistence type="predicted"/>
<dbReference type="PANTHER" id="PTHR34109">
    <property type="entry name" value="BNAUNNG04460D PROTEIN-RELATED"/>
    <property type="match status" value="1"/>
</dbReference>
<sequence>MSGLTPYVMVRSAKEFVQFITETFEAEVSNVIPLAQDPERVVHAEARIGSGVLFFGDAGMDGRQCLPTPEESAHVQLWTVVPDPEATHAKALAAGAREALPPTKEEDGTLMSGFIDPFGTLWWLSKTGL</sequence>
<dbReference type="SUPFAM" id="SSF54593">
    <property type="entry name" value="Glyoxalase/Bleomycin resistance protein/Dihydroxybiphenyl dioxygenase"/>
    <property type="match status" value="1"/>
</dbReference>
<feature type="domain" description="Glyoxalase/fosfomycin resistance/dioxygenase" evidence="1">
    <location>
        <begin position="8"/>
        <end position="124"/>
    </location>
</feature>
<accession>A0A7W7CEJ7</accession>
<dbReference type="AlphaFoldDB" id="A0A7W7CEJ7"/>
<comment type="caution">
    <text evidence="2">The sequence shown here is derived from an EMBL/GenBank/DDBJ whole genome shotgun (WGS) entry which is preliminary data.</text>
</comment>
<dbReference type="Pfam" id="PF00903">
    <property type="entry name" value="Glyoxalase"/>
    <property type="match status" value="1"/>
</dbReference>
<dbReference type="Proteomes" id="UP000533598">
    <property type="component" value="Unassembled WGS sequence"/>
</dbReference>
<dbReference type="Gene3D" id="3.30.720.110">
    <property type="match status" value="1"/>
</dbReference>